<comment type="caution">
    <text evidence="2">The sequence shown here is derived from an EMBL/GenBank/DDBJ whole genome shotgun (WGS) entry which is preliminary data.</text>
</comment>
<sequence length="154" mass="18020">MLYKWSRDFRKPAYKAGKRAKREPLEIGFRGLELSEDLLLIGHFIFDFIFTIDLFFNNNLKNKNRINHGLESSAKISLLTTPCHNAYLNTQESSNAETDTGCLHFSKGNIFDILVKYSLKSCNLVQYFFDLVYLFFLHFLSISINIIRQCIFMQ</sequence>
<dbReference type="EMBL" id="JYDP01000052">
    <property type="protein sequence ID" value="KRZ11150.1"/>
    <property type="molecule type" value="Genomic_DNA"/>
</dbReference>
<proteinExistence type="predicted"/>
<evidence type="ECO:0000256" key="1">
    <source>
        <dbReference type="SAM" id="Phobius"/>
    </source>
</evidence>
<keyword evidence="1" id="KW-0472">Membrane</keyword>
<reference evidence="2 3" key="1">
    <citation type="submission" date="2015-01" db="EMBL/GenBank/DDBJ databases">
        <title>Evolution of Trichinella species and genotypes.</title>
        <authorList>
            <person name="Korhonen P.K."/>
            <person name="Edoardo P."/>
            <person name="Giuseppe L.R."/>
            <person name="Gasser R.B."/>
        </authorList>
    </citation>
    <scope>NUCLEOTIDE SEQUENCE [LARGE SCALE GENOMIC DNA]</scope>
    <source>
        <strain evidence="2">ISS1029</strain>
    </source>
</reference>
<evidence type="ECO:0000313" key="2">
    <source>
        <dbReference type="EMBL" id="KRZ11150.1"/>
    </source>
</evidence>
<evidence type="ECO:0000313" key="3">
    <source>
        <dbReference type="Proteomes" id="UP000055024"/>
    </source>
</evidence>
<protein>
    <submittedName>
        <fullName evidence="2">Uncharacterized protein</fullName>
    </submittedName>
</protein>
<feature type="transmembrane region" description="Helical" evidence="1">
    <location>
        <begin position="127"/>
        <end position="147"/>
    </location>
</feature>
<keyword evidence="3" id="KW-1185">Reference proteome</keyword>
<keyword evidence="1" id="KW-0812">Transmembrane</keyword>
<organism evidence="2 3">
    <name type="scientific">Trichinella zimbabwensis</name>
    <dbReference type="NCBI Taxonomy" id="268475"/>
    <lineage>
        <taxon>Eukaryota</taxon>
        <taxon>Metazoa</taxon>
        <taxon>Ecdysozoa</taxon>
        <taxon>Nematoda</taxon>
        <taxon>Enoplea</taxon>
        <taxon>Dorylaimia</taxon>
        <taxon>Trichinellida</taxon>
        <taxon>Trichinellidae</taxon>
        <taxon>Trichinella</taxon>
    </lineage>
</organism>
<accession>A0A0V1HK90</accession>
<dbReference type="Proteomes" id="UP000055024">
    <property type="component" value="Unassembled WGS sequence"/>
</dbReference>
<keyword evidence="1" id="KW-1133">Transmembrane helix</keyword>
<name>A0A0V1HK90_9BILA</name>
<dbReference type="AlphaFoldDB" id="A0A0V1HK90"/>
<gene>
    <name evidence="2" type="ORF">T11_13996</name>
</gene>
<feature type="transmembrane region" description="Helical" evidence="1">
    <location>
        <begin position="38"/>
        <end position="56"/>
    </location>
</feature>